<dbReference type="InterPro" id="IPR045864">
    <property type="entry name" value="aa-tRNA-synth_II/BPL/LPL"/>
</dbReference>
<dbReference type="Gene3D" id="2.40.50.140">
    <property type="entry name" value="Nucleic acid-binding proteins"/>
    <property type="match status" value="1"/>
</dbReference>
<dbReference type="PROSITE" id="PS50862">
    <property type="entry name" value="AA_TRNA_LIGASE_II"/>
    <property type="match status" value="1"/>
</dbReference>
<dbReference type="Proteomes" id="UP001317629">
    <property type="component" value="Chromosome"/>
</dbReference>
<dbReference type="PRINTS" id="PR01042">
    <property type="entry name" value="TRNASYNTHASP"/>
</dbReference>
<evidence type="ECO:0000259" key="8">
    <source>
        <dbReference type="PROSITE" id="PS50862"/>
    </source>
</evidence>
<dbReference type="Gene3D" id="3.30.1360.30">
    <property type="entry name" value="GAD-like domain"/>
    <property type="match status" value="1"/>
</dbReference>
<feature type="binding site" evidence="7">
    <location>
        <position position="485"/>
    </location>
    <ligand>
        <name>ATP</name>
        <dbReference type="ChEBI" id="CHEBI:30616"/>
    </ligand>
</feature>
<evidence type="ECO:0000256" key="4">
    <source>
        <dbReference type="ARBA" id="ARBA00022840"/>
    </source>
</evidence>
<comment type="function">
    <text evidence="7">Aspartyl-tRNA synthetase with relaxed tRNA specificity since it is able to aspartylate not only its cognate tRNA(Asp) but also tRNA(Asn). Reaction proceeds in two steps: L-aspartate is first activated by ATP to form Asp-AMP and then transferred to the acceptor end of tRNA(Asp/Asn).</text>
</comment>
<evidence type="ECO:0000256" key="7">
    <source>
        <dbReference type="HAMAP-Rule" id="MF_00044"/>
    </source>
</evidence>
<dbReference type="InterPro" id="IPR006195">
    <property type="entry name" value="aa-tRNA-synth_II"/>
</dbReference>
<dbReference type="InterPro" id="IPR004364">
    <property type="entry name" value="Aa-tRNA-synt_II"/>
</dbReference>
<comment type="similarity">
    <text evidence="1 7">Belongs to the class-II aminoacyl-tRNA synthetase family. Type 1 subfamily.</text>
</comment>
<keyword evidence="5 7" id="KW-0648">Protein biosynthesis</keyword>
<dbReference type="SUPFAM" id="SSF55681">
    <property type="entry name" value="Class II aaRS and biotin synthetases"/>
    <property type="match status" value="1"/>
</dbReference>
<comment type="caution">
    <text evidence="7">Lacks conserved residue(s) required for the propagation of feature annotation.</text>
</comment>
<keyword evidence="2 7" id="KW-0436">Ligase</keyword>
<feature type="binding site" evidence="7">
    <location>
        <begin position="221"/>
        <end position="223"/>
    </location>
    <ligand>
        <name>ATP</name>
        <dbReference type="ChEBI" id="CHEBI:30616"/>
    </ligand>
</feature>
<feature type="site" description="Important for tRNA non-discrimination" evidence="7">
    <location>
        <position position="83"/>
    </location>
</feature>
<comment type="catalytic activity">
    <reaction evidence="7">
        <text>tRNA(Asx) + L-aspartate + ATP = L-aspartyl-tRNA(Asx) + AMP + diphosphate</text>
        <dbReference type="Rhea" id="RHEA:18349"/>
        <dbReference type="Rhea" id="RHEA-COMP:9710"/>
        <dbReference type="Rhea" id="RHEA-COMP:9711"/>
        <dbReference type="ChEBI" id="CHEBI:29991"/>
        <dbReference type="ChEBI" id="CHEBI:30616"/>
        <dbReference type="ChEBI" id="CHEBI:33019"/>
        <dbReference type="ChEBI" id="CHEBI:78442"/>
        <dbReference type="ChEBI" id="CHEBI:78516"/>
        <dbReference type="ChEBI" id="CHEBI:456215"/>
        <dbReference type="EC" id="6.1.1.23"/>
    </reaction>
</comment>
<feature type="binding site" evidence="7">
    <location>
        <position position="492"/>
    </location>
    <ligand>
        <name>L-aspartate</name>
        <dbReference type="ChEBI" id="CHEBI:29991"/>
    </ligand>
</feature>
<dbReference type="InterPro" id="IPR004365">
    <property type="entry name" value="NA-bd_OB_tRNA"/>
</dbReference>
<comment type="subunit">
    <text evidence="7">Homodimer.</text>
</comment>
<dbReference type="PANTHER" id="PTHR22594:SF5">
    <property type="entry name" value="ASPARTATE--TRNA LIGASE, MITOCHONDRIAL"/>
    <property type="match status" value="1"/>
</dbReference>
<feature type="binding site" evidence="7">
    <location>
        <begin position="537"/>
        <end position="540"/>
    </location>
    <ligand>
        <name>ATP</name>
        <dbReference type="ChEBI" id="CHEBI:30616"/>
    </ligand>
</feature>
<gene>
    <name evidence="7 9" type="primary">aspS</name>
    <name evidence="9" type="ORF">SS37A_15280</name>
</gene>
<feature type="site" description="Important for tRNA non-discrimination" evidence="7">
    <location>
        <position position="33"/>
    </location>
</feature>
<dbReference type="NCBIfam" id="TIGR00459">
    <property type="entry name" value="aspS_bact"/>
    <property type="match status" value="1"/>
</dbReference>
<reference evidence="9 10" key="1">
    <citation type="journal article" date="2023" name="Int. J. Syst. Evol. Microbiol.">
        <title>Methylocystis iwaonis sp. nov., a type II methane-oxidizing bacterium from surface soil of a rice paddy field in Japan, and emended description of the genus Methylocystis (ex Whittenbury et al. 1970) Bowman et al. 1993.</title>
        <authorList>
            <person name="Kaise H."/>
            <person name="Sawadogo J.B."/>
            <person name="Alam M.S."/>
            <person name="Ueno C."/>
            <person name="Dianou D."/>
            <person name="Shinjo R."/>
            <person name="Asakawa S."/>
        </authorList>
    </citation>
    <scope>NUCLEOTIDE SEQUENCE [LARGE SCALE GENOMIC DNA]</scope>
    <source>
        <strain evidence="9 10">SS37A-Re</strain>
    </source>
</reference>
<dbReference type="PANTHER" id="PTHR22594">
    <property type="entry name" value="ASPARTYL/LYSYL-TRNA SYNTHETASE"/>
    <property type="match status" value="1"/>
</dbReference>
<feature type="binding site" evidence="7">
    <location>
        <position position="175"/>
    </location>
    <ligand>
        <name>L-aspartate</name>
        <dbReference type="ChEBI" id="CHEBI:29991"/>
    </ligand>
</feature>
<evidence type="ECO:0000256" key="3">
    <source>
        <dbReference type="ARBA" id="ARBA00022741"/>
    </source>
</evidence>
<evidence type="ECO:0000256" key="2">
    <source>
        <dbReference type="ARBA" id="ARBA00022598"/>
    </source>
</evidence>
<dbReference type="RefSeq" id="WP_281931591.1">
    <property type="nucleotide sequence ID" value="NZ_AP027142.1"/>
</dbReference>
<name>A0ABM8E851_9HYPH</name>
<organism evidence="9 10">
    <name type="scientific">Methylocystis iwaonis</name>
    <dbReference type="NCBI Taxonomy" id="2885079"/>
    <lineage>
        <taxon>Bacteria</taxon>
        <taxon>Pseudomonadati</taxon>
        <taxon>Pseudomonadota</taxon>
        <taxon>Alphaproteobacteria</taxon>
        <taxon>Hyphomicrobiales</taxon>
        <taxon>Methylocystaceae</taxon>
        <taxon>Methylocystis</taxon>
    </lineage>
</organism>
<dbReference type="SUPFAM" id="SSF50249">
    <property type="entry name" value="Nucleic acid-binding proteins"/>
    <property type="match status" value="1"/>
</dbReference>
<comment type="subcellular location">
    <subcellularLocation>
        <location evidence="7">Cytoplasm</location>
    </subcellularLocation>
</comment>
<evidence type="ECO:0000313" key="10">
    <source>
        <dbReference type="Proteomes" id="UP001317629"/>
    </source>
</evidence>
<feature type="domain" description="Aminoacyl-transfer RNA synthetases class-II family profile" evidence="8">
    <location>
        <begin position="144"/>
        <end position="558"/>
    </location>
</feature>
<keyword evidence="3 7" id="KW-0547">Nucleotide-binding</keyword>
<dbReference type="InterPro" id="IPR029351">
    <property type="entry name" value="GAD_dom"/>
</dbReference>
<dbReference type="Pfam" id="PF02938">
    <property type="entry name" value="GAD"/>
    <property type="match status" value="1"/>
</dbReference>
<dbReference type="Pfam" id="PF00152">
    <property type="entry name" value="tRNA-synt_2"/>
    <property type="match status" value="1"/>
</dbReference>
<keyword evidence="4 7" id="KW-0067">ATP-binding</keyword>
<dbReference type="Pfam" id="PF01336">
    <property type="entry name" value="tRNA_anti-codon"/>
    <property type="match status" value="1"/>
</dbReference>
<evidence type="ECO:0000256" key="5">
    <source>
        <dbReference type="ARBA" id="ARBA00022917"/>
    </source>
</evidence>
<dbReference type="InterPro" id="IPR004115">
    <property type="entry name" value="GAD-like_sf"/>
</dbReference>
<keyword evidence="7" id="KW-0963">Cytoplasm</keyword>
<dbReference type="InterPro" id="IPR002312">
    <property type="entry name" value="Asp/Asn-tRNA-synth_IIb"/>
</dbReference>
<proteinExistence type="inferred from homology"/>
<keyword evidence="6 7" id="KW-0030">Aminoacyl-tRNA synthetase</keyword>
<dbReference type="InterPro" id="IPR004524">
    <property type="entry name" value="Asp-tRNA-ligase_1"/>
</dbReference>
<dbReference type="CDD" id="cd04317">
    <property type="entry name" value="EcAspRS_like_N"/>
    <property type="match status" value="1"/>
</dbReference>
<dbReference type="EC" id="6.1.1.23" evidence="7"/>
<feature type="binding site" evidence="7">
    <location>
        <position position="221"/>
    </location>
    <ligand>
        <name>L-aspartate</name>
        <dbReference type="ChEBI" id="CHEBI:29991"/>
    </ligand>
</feature>
<evidence type="ECO:0000313" key="9">
    <source>
        <dbReference type="EMBL" id="BDV33999.1"/>
    </source>
</evidence>
<dbReference type="SUPFAM" id="SSF55261">
    <property type="entry name" value="GAD domain-like"/>
    <property type="match status" value="1"/>
</dbReference>
<dbReference type="GO" id="GO:0016874">
    <property type="term" value="F:ligase activity"/>
    <property type="evidence" value="ECO:0007669"/>
    <property type="project" value="UniProtKB-KW"/>
</dbReference>
<dbReference type="InterPro" id="IPR047089">
    <property type="entry name" value="Asp-tRNA-ligase_1_N"/>
</dbReference>
<sequence length="594" mass="66391">MHRYRSHTCGEPTEALAGQKIRLSGWCHRIRDHGGVLFIDLRDHYGLTQCVVDPDSPAFAQAEKLRSEWVVRLDGEVRKRPAGTENPDMPTGHVEIYVNEIEVLGPAGELPLPVFGDQNYPEDIRLKYRFLDLRREKLHANIMLRGRIIDSIRSRMKAGNFFEFQTPILTASSPEGARDFLVPSRLHPGKFYALPQAPQQFKQLLMVAGFDRYFQIAPCFRDEDARADRSPGEFYQLDVEMSFVTQEDVFEAMEPVLRGVFEEFSKGKPVTQKFPRIPFREAMLKYGSDKPDLRNPLVIVDLSAEFEGESVSFKAFRGKTVRAIPAPGAASQPRSFFDKLNDWARGEGAPGLGYIIFEEENGALTGKGPIAKFIPADVQAVIAAKAGVKAGDAVFFSAGEETPAAKLAGAARLRIGNELGLSKADVFEFCWIVDFPMYEWNDEDKKIDFSHNPFSMPQGGMEALETKDPLDILAYQYDIVCNGVELSSGAIRNHRPEIMKKAFEIAGYGEDVLIEKFGGMYRAFQYGAPPHGGIAPGVDRIVMLLAEEENLREVTLFPLNQRAEDLLMGAPGEATMKQLRELHIRLNLPAEKGA</sequence>
<dbReference type="Gene3D" id="3.30.930.10">
    <property type="entry name" value="Bira Bifunctional Protein, Domain 2"/>
    <property type="match status" value="1"/>
</dbReference>
<feature type="region of interest" description="Aspartate" evidence="7">
    <location>
        <begin position="199"/>
        <end position="202"/>
    </location>
</feature>
<evidence type="ECO:0000256" key="6">
    <source>
        <dbReference type="ARBA" id="ARBA00023146"/>
    </source>
</evidence>
<dbReference type="EMBL" id="AP027142">
    <property type="protein sequence ID" value="BDV33999.1"/>
    <property type="molecule type" value="Genomic_DNA"/>
</dbReference>
<feature type="binding site" evidence="7">
    <location>
        <position position="451"/>
    </location>
    <ligand>
        <name>L-aspartate</name>
        <dbReference type="ChEBI" id="CHEBI:29991"/>
    </ligand>
</feature>
<accession>A0ABM8E851</accession>
<dbReference type="CDD" id="cd00777">
    <property type="entry name" value="AspRS_core"/>
    <property type="match status" value="1"/>
</dbReference>
<evidence type="ECO:0000256" key="1">
    <source>
        <dbReference type="ARBA" id="ARBA00006303"/>
    </source>
</evidence>
<dbReference type="NCBIfam" id="NF001750">
    <property type="entry name" value="PRK00476.1"/>
    <property type="match status" value="1"/>
</dbReference>
<dbReference type="InterPro" id="IPR012340">
    <property type="entry name" value="NA-bd_OB-fold"/>
</dbReference>
<dbReference type="InterPro" id="IPR047090">
    <property type="entry name" value="AspRS_core"/>
</dbReference>
<dbReference type="HAMAP" id="MF_00044">
    <property type="entry name" value="Asp_tRNA_synth_type1"/>
    <property type="match status" value="1"/>
</dbReference>
<protein>
    <recommendedName>
        <fullName evidence="7">Aspartate--tRNA(Asp/Asn) ligase</fullName>
        <ecNumber evidence="7">6.1.1.23</ecNumber>
    </recommendedName>
    <alternativeName>
        <fullName evidence="7">Aspartyl-tRNA synthetase</fullName>
        <shortName evidence="7">AspRS</shortName>
    </alternativeName>
    <alternativeName>
        <fullName evidence="7">Non-discriminating aspartyl-tRNA synthetase</fullName>
        <shortName evidence="7">ND-AspRS</shortName>
    </alternativeName>
</protein>
<keyword evidence="10" id="KW-1185">Reference proteome</keyword>